<feature type="region of interest" description="Disordered" evidence="1">
    <location>
        <begin position="1"/>
        <end position="34"/>
    </location>
</feature>
<feature type="non-terminal residue" evidence="2">
    <location>
        <position position="1"/>
    </location>
</feature>
<organism evidence="2">
    <name type="scientific">uncultured Lysobacter sp</name>
    <dbReference type="NCBI Taxonomy" id="271060"/>
    <lineage>
        <taxon>Bacteria</taxon>
        <taxon>Pseudomonadati</taxon>
        <taxon>Pseudomonadota</taxon>
        <taxon>Gammaproteobacteria</taxon>
        <taxon>Lysobacterales</taxon>
        <taxon>Lysobacteraceae</taxon>
        <taxon>Lysobacter</taxon>
        <taxon>environmental samples</taxon>
    </lineage>
</organism>
<dbReference type="AlphaFoldDB" id="A0A6J4KC92"/>
<dbReference type="EMBL" id="CADCUA010000013">
    <property type="protein sequence ID" value="CAA9300439.1"/>
    <property type="molecule type" value="Genomic_DNA"/>
</dbReference>
<feature type="non-terminal residue" evidence="2">
    <location>
        <position position="214"/>
    </location>
</feature>
<evidence type="ECO:0000313" key="2">
    <source>
        <dbReference type="EMBL" id="CAA9300439.1"/>
    </source>
</evidence>
<accession>A0A6J4KC92</accession>
<name>A0A6J4KC92_9GAMM</name>
<feature type="compositionally biased region" description="Basic and acidic residues" evidence="1">
    <location>
        <begin position="17"/>
        <end position="34"/>
    </location>
</feature>
<feature type="region of interest" description="Disordered" evidence="1">
    <location>
        <begin position="85"/>
        <end position="104"/>
    </location>
</feature>
<reference evidence="2" key="1">
    <citation type="submission" date="2020-02" db="EMBL/GenBank/DDBJ databases">
        <authorList>
            <person name="Meier V. D."/>
        </authorList>
    </citation>
    <scope>NUCLEOTIDE SEQUENCE</scope>
    <source>
        <strain evidence="2">AVDCRST_MAG71</strain>
    </source>
</reference>
<sequence>DVGIAGPGAFRARRVAAGRDKDGDRQRADTGRLDARADAQRARRLCRRGVRGTGATPARVAVGARSVRVPGDVRDAVLQRMEPGQPVVRPDQPHVAGCGDDGLSVPRARQLDPLVGRRAHHRVPGVRVRRAPCLDRCRAPPDQAAFGGAPLADVHHAVHRGHGADRRHHDAGLPRARRRAHGALHAEGARGRVHRRRHLRLLPVGSATRGGAGM</sequence>
<evidence type="ECO:0000256" key="1">
    <source>
        <dbReference type="SAM" id="MobiDB-lite"/>
    </source>
</evidence>
<protein>
    <submittedName>
        <fullName evidence="2">Uncharacterized protein</fullName>
    </submittedName>
</protein>
<proteinExistence type="predicted"/>
<gene>
    <name evidence="2" type="ORF">AVDCRST_MAG71-58</name>
</gene>